<dbReference type="NCBIfam" id="NF006296">
    <property type="entry name" value="PRK08485.1"/>
    <property type="match status" value="1"/>
</dbReference>
<proteinExistence type="predicted"/>
<dbReference type="OrthoDB" id="9811073at2"/>
<dbReference type="InterPro" id="IPR027417">
    <property type="entry name" value="P-loop_NTPase"/>
</dbReference>
<dbReference type="SUPFAM" id="SSF52540">
    <property type="entry name" value="P-loop containing nucleoside triphosphate hydrolases"/>
    <property type="match status" value="1"/>
</dbReference>
<evidence type="ECO:0000313" key="2">
    <source>
        <dbReference type="Proteomes" id="UP000240535"/>
    </source>
</evidence>
<accession>A0A2P8R219</accession>
<organism evidence="1 2">
    <name type="scientific">Campylobacter blaseri</name>
    <dbReference type="NCBI Taxonomy" id="2042961"/>
    <lineage>
        <taxon>Bacteria</taxon>
        <taxon>Pseudomonadati</taxon>
        <taxon>Campylobacterota</taxon>
        <taxon>Epsilonproteobacteria</taxon>
        <taxon>Campylobacterales</taxon>
        <taxon>Campylobacteraceae</taxon>
        <taxon>Campylobacter</taxon>
    </lineage>
</organism>
<dbReference type="Proteomes" id="UP000240535">
    <property type="component" value="Unassembled WGS sequence"/>
</dbReference>
<dbReference type="AlphaFoldDB" id="A0A2P8R219"/>
<name>A0A2P8R219_9BACT</name>
<dbReference type="EMBL" id="PDHH01000002">
    <property type="protein sequence ID" value="PSM52546.1"/>
    <property type="molecule type" value="Genomic_DNA"/>
</dbReference>
<evidence type="ECO:0000313" key="1">
    <source>
        <dbReference type="EMBL" id="PSM52546.1"/>
    </source>
</evidence>
<dbReference type="RefSeq" id="WP_106870127.1">
    <property type="nucleotide sequence ID" value="NZ_CP053841.1"/>
</dbReference>
<keyword evidence="2" id="KW-1185">Reference proteome</keyword>
<reference evidence="2" key="1">
    <citation type="submission" date="2017-10" db="EMBL/GenBank/DDBJ databases">
        <title>Campylobacter species from seals.</title>
        <authorList>
            <person name="Gilbert M.J."/>
            <person name="Zomer A.L."/>
            <person name="Timmerman A.J."/>
            <person name="Duim B."/>
            <person name="Wagenaar J.A."/>
        </authorList>
    </citation>
    <scope>NUCLEOTIDE SEQUENCE [LARGE SCALE GENOMIC DNA]</scope>
    <source>
        <strain evidence="2">17S00004-5</strain>
    </source>
</reference>
<sequence length="204" mass="23579">MNSKIILTDNFDEIQNELIAECGINQIRIFKEENFLLQNAKNAVDEAYIAEKELKTIVLIGEKFGIEAQNALLLILEEPPKNIRFILVSSSKNIFLPTIRSRLIIENRLQKKQRVLSGLNLKKLSLRDINEFVEEKIALERKREFSKNDLLNLVSGIVMQAFEEGIKFNEKELEYINKLTYLINLNTKSHAILTPLLLMIGEKH</sequence>
<protein>
    <submittedName>
        <fullName evidence="1">DNA polymerase III subunit delta</fullName>
    </submittedName>
</protein>
<gene>
    <name evidence="1" type="ORF">CQ405_02125</name>
</gene>
<comment type="caution">
    <text evidence="1">The sequence shown here is derived from an EMBL/GenBank/DDBJ whole genome shotgun (WGS) entry which is preliminary data.</text>
</comment>
<dbReference type="Pfam" id="PF13177">
    <property type="entry name" value="DNA_pol3_delta2"/>
    <property type="match status" value="1"/>
</dbReference>
<dbReference type="Gene3D" id="3.40.50.300">
    <property type="entry name" value="P-loop containing nucleotide triphosphate hydrolases"/>
    <property type="match status" value="1"/>
</dbReference>